<gene>
    <name evidence="1" type="ORF">GCM10011617_23300</name>
</gene>
<accession>A0A918RM97</accession>
<dbReference type="AlphaFoldDB" id="A0A918RM97"/>
<protein>
    <submittedName>
        <fullName evidence="1">Uncharacterized protein</fullName>
    </submittedName>
</protein>
<reference evidence="1" key="1">
    <citation type="journal article" date="2014" name="Int. J. Syst. Evol. Microbiol.">
        <title>Complete genome sequence of Corynebacterium casei LMG S-19264T (=DSM 44701T), isolated from a smear-ripened cheese.</title>
        <authorList>
            <consortium name="US DOE Joint Genome Institute (JGI-PGF)"/>
            <person name="Walter F."/>
            <person name="Albersmeier A."/>
            <person name="Kalinowski J."/>
            <person name="Ruckert C."/>
        </authorList>
    </citation>
    <scope>NUCLEOTIDE SEQUENCE</scope>
    <source>
        <strain evidence="1">KCTC 32422</strain>
    </source>
</reference>
<comment type="caution">
    <text evidence="1">The sequence shown here is derived from an EMBL/GenBank/DDBJ whole genome shotgun (WGS) entry which is preliminary data.</text>
</comment>
<dbReference type="Proteomes" id="UP000634139">
    <property type="component" value="Unassembled WGS sequence"/>
</dbReference>
<evidence type="ECO:0000313" key="2">
    <source>
        <dbReference type="Proteomes" id="UP000634139"/>
    </source>
</evidence>
<name>A0A918RM97_9SPHN</name>
<reference evidence="1" key="2">
    <citation type="submission" date="2020-09" db="EMBL/GenBank/DDBJ databases">
        <authorList>
            <person name="Sun Q."/>
            <person name="Kim S."/>
        </authorList>
    </citation>
    <scope>NUCLEOTIDE SEQUENCE</scope>
    <source>
        <strain evidence="1">KCTC 32422</strain>
    </source>
</reference>
<keyword evidence="2" id="KW-1185">Reference proteome</keyword>
<dbReference type="EMBL" id="BMZD01000005">
    <property type="protein sequence ID" value="GHA01840.1"/>
    <property type="molecule type" value="Genomic_DNA"/>
</dbReference>
<evidence type="ECO:0000313" key="1">
    <source>
        <dbReference type="EMBL" id="GHA01840.1"/>
    </source>
</evidence>
<sequence>MATLWNPLGTPPRAPLGATAVVPVTVEILRFETSTPVAGPDRQVRKVRPRGRGQVIMVEFE</sequence>
<organism evidence="1 2">
    <name type="scientific">Novosphingobium arvoryzae</name>
    <dbReference type="NCBI Taxonomy" id="1256514"/>
    <lineage>
        <taxon>Bacteria</taxon>
        <taxon>Pseudomonadati</taxon>
        <taxon>Pseudomonadota</taxon>
        <taxon>Alphaproteobacteria</taxon>
        <taxon>Sphingomonadales</taxon>
        <taxon>Sphingomonadaceae</taxon>
        <taxon>Novosphingobium</taxon>
    </lineage>
</organism>
<proteinExistence type="predicted"/>